<dbReference type="PANTHER" id="PTHR13265">
    <property type="entry name" value="THO COMPLEX SUBUNIT 1"/>
    <property type="match status" value="1"/>
</dbReference>
<dbReference type="PANTHER" id="PTHR13265:SF0">
    <property type="entry name" value="HPR1"/>
    <property type="match status" value="1"/>
</dbReference>
<evidence type="ECO:0000256" key="1">
    <source>
        <dbReference type="SAM" id="MobiDB-lite"/>
    </source>
</evidence>
<evidence type="ECO:0000313" key="2">
    <source>
        <dbReference type="Proteomes" id="UP001652625"/>
    </source>
</evidence>
<gene>
    <name evidence="3" type="primary">LOC100209197</name>
</gene>
<name>A0ABM4BGK9_HYDVU</name>
<evidence type="ECO:0000313" key="3">
    <source>
        <dbReference type="RefSeq" id="XP_065648138.1"/>
    </source>
</evidence>
<dbReference type="GeneID" id="100209197"/>
<accession>A0ABM4BGK9</accession>
<dbReference type="Proteomes" id="UP001652625">
    <property type="component" value="Chromosome 03"/>
</dbReference>
<sequence>MVVSIDSHNFDFLSMQNEVIDCISIKSKPYTTEAISKLFLKYEGVENDCRLATDQAFRVTLGKILYASNNHLHHSDKNDISEKEMDKCISQYEELLDYVIIHAKEQFCTKNLPILLLSDIFDTMTLCDCEKMFKYIEKNVSIWNAEPFFSTGKNHLLRMCNDMLRRLSKSQNTVFCGRIQLFLAQLFPVEEKSALNLMSNFHLENVTLFKTEKLDFDEIQPNDSVEDRELVNNPVDYNLYIKFWTLQDYFVNPSKCYTKEGWNLINTNISEVLKIFTSFKLEFNVRKRKSIDVPIDVDQIKQTANNYFAKYLTNEKLFNFQLNDSNFRRNFLVQVLILFQYLSGTSKFKAPNQVLNDTQTNWINETTDIVYNSICETPPDGKKFCETIKHILSREENWINWKNEGCPSFAKIKPSTETEVVPKKAKRSIGDDFVLNQSKKINMGTLELTRLWNLNPDNLASAKVESRLKFLPNLKDFFEKAIEQADPNAGIEDEYKLVKQPNFQWRALRLLARRSDHFFTPSQTPFKALPEYLSSVIENISKDMTKDKPSCDSKSLENGELTRDFTT</sequence>
<dbReference type="InterPro" id="IPR021861">
    <property type="entry name" value="THO_THOC1"/>
</dbReference>
<feature type="region of interest" description="Disordered" evidence="1">
    <location>
        <begin position="544"/>
        <end position="567"/>
    </location>
</feature>
<dbReference type="Pfam" id="PF11957">
    <property type="entry name" value="efThoc1"/>
    <property type="match status" value="1"/>
</dbReference>
<protein>
    <submittedName>
        <fullName evidence="3">THO complex subunit 1</fullName>
    </submittedName>
</protein>
<organism evidence="2 3">
    <name type="scientific">Hydra vulgaris</name>
    <name type="common">Hydra</name>
    <name type="synonym">Hydra attenuata</name>
    <dbReference type="NCBI Taxonomy" id="6087"/>
    <lineage>
        <taxon>Eukaryota</taxon>
        <taxon>Metazoa</taxon>
        <taxon>Cnidaria</taxon>
        <taxon>Hydrozoa</taxon>
        <taxon>Hydroidolina</taxon>
        <taxon>Anthoathecata</taxon>
        <taxon>Aplanulata</taxon>
        <taxon>Hydridae</taxon>
        <taxon>Hydra</taxon>
    </lineage>
</organism>
<proteinExistence type="predicted"/>
<reference evidence="3" key="1">
    <citation type="submission" date="2025-08" db="UniProtKB">
        <authorList>
            <consortium name="RefSeq"/>
        </authorList>
    </citation>
    <scope>IDENTIFICATION</scope>
</reference>
<keyword evidence="2" id="KW-1185">Reference proteome</keyword>
<dbReference type="RefSeq" id="XP_065648138.1">
    <property type="nucleotide sequence ID" value="XM_065792066.1"/>
</dbReference>